<evidence type="ECO:0000313" key="3">
    <source>
        <dbReference type="EnsemblPlants" id="KEH18980"/>
    </source>
</evidence>
<evidence type="ECO:0000313" key="4">
    <source>
        <dbReference type="Proteomes" id="UP000002051"/>
    </source>
</evidence>
<protein>
    <submittedName>
        <fullName evidence="2 3">Uncharacterized protein</fullName>
    </submittedName>
</protein>
<evidence type="ECO:0000313" key="2">
    <source>
        <dbReference type="EMBL" id="KEH18980.1"/>
    </source>
</evidence>
<dbReference type="EnsemblPlants" id="KEH18980">
    <property type="protein sequence ID" value="KEH18980"/>
    <property type="gene ID" value="MTR_8g032820"/>
</dbReference>
<name>A0A072TZL6_MEDTR</name>
<dbReference type="PANTHER" id="PTHR11697:SF230">
    <property type="entry name" value="ZINC FINGER, MYM DOMAIN CONTAINING 1"/>
    <property type="match status" value="1"/>
</dbReference>
<gene>
    <name evidence="2" type="ordered locus">MTR_8g032820</name>
</gene>
<organism evidence="2 4">
    <name type="scientific">Medicago truncatula</name>
    <name type="common">Barrel medic</name>
    <name type="synonym">Medicago tribuloides</name>
    <dbReference type="NCBI Taxonomy" id="3880"/>
    <lineage>
        <taxon>Eukaryota</taxon>
        <taxon>Viridiplantae</taxon>
        <taxon>Streptophyta</taxon>
        <taxon>Embryophyta</taxon>
        <taxon>Tracheophyta</taxon>
        <taxon>Spermatophyta</taxon>
        <taxon>Magnoliopsida</taxon>
        <taxon>eudicotyledons</taxon>
        <taxon>Gunneridae</taxon>
        <taxon>Pentapetalae</taxon>
        <taxon>rosids</taxon>
        <taxon>fabids</taxon>
        <taxon>Fabales</taxon>
        <taxon>Fabaceae</taxon>
        <taxon>Papilionoideae</taxon>
        <taxon>50 kb inversion clade</taxon>
        <taxon>NPAAA clade</taxon>
        <taxon>Hologalegina</taxon>
        <taxon>IRL clade</taxon>
        <taxon>Trifolieae</taxon>
        <taxon>Medicago</taxon>
    </lineage>
</organism>
<dbReference type="STRING" id="3880.A0A072TZL6"/>
<dbReference type="HOGENOM" id="CLU_736452_0_0_1"/>
<proteinExistence type="predicted"/>
<reference evidence="2 4" key="1">
    <citation type="journal article" date="2011" name="Nature">
        <title>The Medicago genome provides insight into the evolution of rhizobial symbioses.</title>
        <authorList>
            <person name="Young N.D."/>
            <person name="Debelle F."/>
            <person name="Oldroyd G.E."/>
            <person name="Geurts R."/>
            <person name="Cannon S.B."/>
            <person name="Udvardi M.K."/>
            <person name="Benedito V.A."/>
            <person name="Mayer K.F."/>
            <person name="Gouzy J."/>
            <person name="Schoof H."/>
            <person name="Van de Peer Y."/>
            <person name="Proost S."/>
            <person name="Cook D.R."/>
            <person name="Meyers B.C."/>
            <person name="Spannagl M."/>
            <person name="Cheung F."/>
            <person name="De Mita S."/>
            <person name="Krishnakumar V."/>
            <person name="Gundlach H."/>
            <person name="Zhou S."/>
            <person name="Mudge J."/>
            <person name="Bharti A.K."/>
            <person name="Murray J.D."/>
            <person name="Naoumkina M.A."/>
            <person name="Rosen B."/>
            <person name="Silverstein K.A."/>
            <person name="Tang H."/>
            <person name="Rombauts S."/>
            <person name="Zhao P.X."/>
            <person name="Zhou P."/>
            <person name="Barbe V."/>
            <person name="Bardou P."/>
            <person name="Bechner M."/>
            <person name="Bellec A."/>
            <person name="Berger A."/>
            <person name="Berges H."/>
            <person name="Bidwell S."/>
            <person name="Bisseling T."/>
            <person name="Choisne N."/>
            <person name="Couloux A."/>
            <person name="Denny R."/>
            <person name="Deshpande S."/>
            <person name="Dai X."/>
            <person name="Doyle J.J."/>
            <person name="Dudez A.M."/>
            <person name="Farmer A.D."/>
            <person name="Fouteau S."/>
            <person name="Franken C."/>
            <person name="Gibelin C."/>
            <person name="Gish J."/>
            <person name="Goldstein S."/>
            <person name="Gonzalez A.J."/>
            <person name="Green P.J."/>
            <person name="Hallab A."/>
            <person name="Hartog M."/>
            <person name="Hua A."/>
            <person name="Humphray S.J."/>
            <person name="Jeong D.H."/>
            <person name="Jing Y."/>
            <person name="Jocker A."/>
            <person name="Kenton S.M."/>
            <person name="Kim D.J."/>
            <person name="Klee K."/>
            <person name="Lai H."/>
            <person name="Lang C."/>
            <person name="Lin S."/>
            <person name="Macmil S.L."/>
            <person name="Magdelenat G."/>
            <person name="Matthews L."/>
            <person name="McCorrison J."/>
            <person name="Monaghan E.L."/>
            <person name="Mun J.H."/>
            <person name="Najar F.Z."/>
            <person name="Nicholson C."/>
            <person name="Noirot C."/>
            <person name="O'Bleness M."/>
            <person name="Paule C.R."/>
            <person name="Poulain J."/>
            <person name="Prion F."/>
            <person name="Qin B."/>
            <person name="Qu C."/>
            <person name="Retzel E.F."/>
            <person name="Riddle C."/>
            <person name="Sallet E."/>
            <person name="Samain S."/>
            <person name="Samson N."/>
            <person name="Sanders I."/>
            <person name="Saurat O."/>
            <person name="Scarpelli C."/>
            <person name="Schiex T."/>
            <person name="Segurens B."/>
            <person name="Severin A.J."/>
            <person name="Sherrier D.J."/>
            <person name="Shi R."/>
            <person name="Sims S."/>
            <person name="Singer S.R."/>
            <person name="Sinharoy S."/>
            <person name="Sterck L."/>
            <person name="Viollet A."/>
            <person name="Wang B.B."/>
            <person name="Wang K."/>
            <person name="Wang M."/>
            <person name="Wang X."/>
            <person name="Warfsmann J."/>
            <person name="Weissenbach J."/>
            <person name="White D.D."/>
            <person name="White J.D."/>
            <person name="Wiley G.B."/>
            <person name="Wincker P."/>
            <person name="Xing Y."/>
            <person name="Yang L."/>
            <person name="Yao Z."/>
            <person name="Ying F."/>
            <person name="Zhai J."/>
            <person name="Zhou L."/>
            <person name="Zuber A."/>
            <person name="Denarie J."/>
            <person name="Dixon R.A."/>
            <person name="May G.D."/>
            <person name="Schwartz D.C."/>
            <person name="Rogers J."/>
            <person name="Quetier F."/>
            <person name="Town C.D."/>
            <person name="Roe B.A."/>
        </authorList>
    </citation>
    <scope>NUCLEOTIDE SEQUENCE [LARGE SCALE GENOMIC DNA]</scope>
    <source>
        <strain evidence="2">A17</strain>
        <strain evidence="3 4">cv. Jemalong A17</strain>
    </source>
</reference>
<dbReference type="InterPro" id="IPR055298">
    <property type="entry name" value="AtLOH3-like"/>
</dbReference>
<accession>A0A072TZL6</accession>
<dbReference type="AlphaFoldDB" id="A0A072TZL6"/>
<dbReference type="EMBL" id="CM001224">
    <property type="protein sequence ID" value="KEH18980.1"/>
    <property type="molecule type" value="Genomic_DNA"/>
</dbReference>
<feature type="compositionally biased region" description="Polar residues" evidence="1">
    <location>
        <begin position="10"/>
        <end position="23"/>
    </location>
</feature>
<reference evidence="2 4" key="2">
    <citation type="journal article" date="2014" name="BMC Genomics">
        <title>An improved genome release (version Mt4.0) for the model legume Medicago truncatula.</title>
        <authorList>
            <person name="Tang H."/>
            <person name="Krishnakumar V."/>
            <person name="Bidwell S."/>
            <person name="Rosen B."/>
            <person name="Chan A."/>
            <person name="Zhou S."/>
            <person name="Gentzbittel L."/>
            <person name="Childs K.L."/>
            <person name="Yandell M."/>
            <person name="Gundlach H."/>
            <person name="Mayer K.F."/>
            <person name="Schwartz D.C."/>
            <person name="Town C.D."/>
        </authorList>
    </citation>
    <scope>GENOME REANNOTATION</scope>
    <source>
        <strain evidence="2">A17</strain>
        <strain evidence="3 4">cv. Jemalong A17</strain>
    </source>
</reference>
<keyword evidence="4" id="KW-1185">Reference proteome</keyword>
<dbReference type="PANTHER" id="PTHR11697">
    <property type="entry name" value="GENERAL TRANSCRIPTION FACTOR 2-RELATED ZINC FINGER PROTEIN"/>
    <property type="match status" value="1"/>
</dbReference>
<feature type="region of interest" description="Disordered" evidence="1">
    <location>
        <begin position="1"/>
        <end position="27"/>
    </location>
</feature>
<dbReference type="Proteomes" id="UP000002051">
    <property type="component" value="Chromosome 8"/>
</dbReference>
<reference evidence="3" key="3">
    <citation type="submission" date="2015-04" db="UniProtKB">
        <authorList>
            <consortium name="EnsemblPlants"/>
        </authorList>
    </citation>
    <scope>IDENTIFICATION</scope>
    <source>
        <strain evidence="3">cv. Jemalong A17</strain>
    </source>
</reference>
<evidence type="ECO:0000256" key="1">
    <source>
        <dbReference type="SAM" id="MobiDB-lite"/>
    </source>
</evidence>
<sequence>MKRFYKPISESEQSSTSNPNPQTLDECESIQLGPPLKKRWLELDLGRLPSDPRLRPRLLDYHPSDREKIRRYYFQKGPCQPREINFPLTKFGDSSNHILKNIEVVSLFSSMIDVLDMIEEDGTSSEQRGDANLFLKCMQSFEFIFILHLMKKVLSITHELSQALQRSDQDIVNAMKLVKMSKQKLQTIRDSGWDSLFYEVSFFCEHHEVVIPNMDDTYQTFKKSKRNSEKVSNLHYFQVQFFYQVIDRQLQELNNHFSEVNTELLLCVACLNPRDSFSAFDKKNLIRLAEFYPSEFSPVQLLELDSQLENYIVDVCSEDAFYELEGIGDLSIKMVETRRHIVYPLGRLQKGSQDQALLPQCANDKNQSIVEKNCKF</sequence>